<dbReference type="PANTHER" id="PTHR30249:SF0">
    <property type="entry name" value="PLASTIDAL GLYCOLATE_GLYCERATE TRANSLOCATOR 1, CHLOROPLASTIC"/>
    <property type="match status" value="1"/>
</dbReference>
<evidence type="ECO:0000313" key="7">
    <source>
        <dbReference type="EMBL" id="KAF2098844.1"/>
    </source>
</evidence>
<evidence type="ECO:0000256" key="4">
    <source>
        <dbReference type="ARBA" id="ARBA00023136"/>
    </source>
</evidence>
<proteinExistence type="predicted"/>
<dbReference type="PANTHER" id="PTHR30249">
    <property type="entry name" value="PUTATIVE SEROTONIN TRANSPORTER"/>
    <property type="match status" value="1"/>
</dbReference>
<feature type="transmembrane region" description="Helical" evidence="6">
    <location>
        <begin position="508"/>
        <end position="533"/>
    </location>
</feature>
<dbReference type="Proteomes" id="UP000799772">
    <property type="component" value="Unassembled WGS sequence"/>
</dbReference>
<keyword evidence="2 6" id="KW-0812">Transmembrane</keyword>
<name>A0A9P4MAK9_9PEZI</name>
<sequence length="544" mass="58316">MIITQSQSILKDALDATTLVARLSWPRLLVSWIYTPIGLLLLLLACYGVNSAIAVSHVSFPASVACMILLFFGLLACNAILGDKRTRQIVRLIEIPGNFSLRYINVLFCPAFVLIPLGSAIGGVEVAKLLGLFIVGYVVVFTITAYITRGLMFILGTPKRAMAERAEELGAGGKEQELGTLSNGALLGSSEGTSLETLSPVVPEEDLVVPSPTHDPNRVTGAGEPPAEALPDPAAVHPPAVLRQNPVPLSRAQLWAAWINTYLDWLVYSTLFVFIGNPVYYAANYAMPAQLSLTILAYFTALTVPPRWRRYFHPVLVASPIIMIAIYIMALIHGQTFGDGLRAYRTNTRYIQMFQGVTNPKPGAGDFLSSVLDVSIISLALPMYQYRAELKRSFFPIIIPTCAISLASLFGYPPLCHAISIEPTRALSFPSRSLTLALAQPATQNLSGDLSLVAVIALGSGILGVIIGPQLLTWLRIPEDDYITRGVTMGGNSSAIATALLLTTDPRAAAFSSLSMGLFGAITVGLSSVPALVRIVQGLAGLYS</sequence>
<feature type="transmembrane region" description="Helical" evidence="6">
    <location>
        <begin position="311"/>
        <end position="332"/>
    </location>
</feature>
<dbReference type="EMBL" id="ML978126">
    <property type="protein sequence ID" value="KAF2098844.1"/>
    <property type="molecule type" value="Genomic_DNA"/>
</dbReference>
<feature type="transmembrane region" description="Helical" evidence="6">
    <location>
        <begin position="103"/>
        <end position="124"/>
    </location>
</feature>
<reference evidence="7" key="1">
    <citation type="journal article" date="2020" name="Stud. Mycol.">
        <title>101 Dothideomycetes genomes: a test case for predicting lifestyles and emergence of pathogens.</title>
        <authorList>
            <person name="Haridas S."/>
            <person name="Albert R."/>
            <person name="Binder M."/>
            <person name="Bloem J."/>
            <person name="Labutti K."/>
            <person name="Salamov A."/>
            <person name="Andreopoulos B."/>
            <person name="Baker S."/>
            <person name="Barry K."/>
            <person name="Bills G."/>
            <person name="Bluhm B."/>
            <person name="Cannon C."/>
            <person name="Castanera R."/>
            <person name="Culley D."/>
            <person name="Daum C."/>
            <person name="Ezra D."/>
            <person name="Gonzalez J."/>
            <person name="Henrissat B."/>
            <person name="Kuo A."/>
            <person name="Liang C."/>
            <person name="Lipzen A."/>
            <person name="Lutzoni F."/>
            <person name="Magnuson J."/>
            <person name="Mondo S."/>
            <person name="Nolan M."/>
            <person name="Ohm R."/>
            <person name="Pangilinan J."/>
            <person name="Park H.-J."/>
            <person name="Ramirez L."/>
            <person name="Alfaro M."/>
            <person name="Sun H."/>
            <person name="Tritt A."/>
            <person name="Yoshinaga Y."/>
            <person name="Zwiers L.-H."/>
            <person name="Turgeon B."/>
            <person name="Goodwin S."/>
            <person name="Spatafora J."/>
            <person name="Crous P."/>
            <person name="Grigoriev I."/>
        </authorList>
    </citation>
    <scope>NUCLEOTIDE SEQUENCE</scope>
    <source>
        <strain evidence="7">CBS 133067</strain>
    </source>
</reference>
<keyword evidence="3 6" id="KW-1133">Transmembrane helix</keyword>
<comment type="subcellular location">
    <subcellularLocation>
        <location evidence="1">Membrane</location>
        <topology evidence="1">Multi-pass membrane protein</topology>
    </subcellularLocation>
</comment>
<evidence type="ECO:0000256" key="6">
    <source>
        <dbReference type="SAM" id="Phobius"/>
    </source>
</evidence>
<dbReference type="AlphaFoldDB" id="A0A9P4MAK9"/>
<evidence type="ECO:0000256" key="5">
    <source>
        <dbReference type="SAM" id="MobiDB-lite"/>
    </source>
</evidence>
<gene>
    <name evidence="7" type="ORF">NA57DRAFT_66125</name>
</gene>
<feature type="transmembrane region" description="Helical" evidence="6">
    <location>
        <begin position="60"/>
        <end position="82"/>
    </location>
</feature>
<feature type="compositionally biased region" description="Low complexity" evidence="5">
    <location>
        <begin position="221"/>
        <end position="230"/>
    </location>
</feature>
<feature type="transmembrane region" description="Helical" evidence="6">
    <location>
        <begin position="281"/>
        <end position="299"/>
    </location>
</feature>
<evidence type="ECO:0008006" key="9">
    <source>
        <dbReference type="Google" id="ProtNLM"/>
    </source>
</evidence>
<evidence type="ECO:0000256" key="1">
    <source>
        <dbReference type="ARBA" id="ARBA00004141"/>
    </source>
</evidence>
<keyword evidence="4 6" id="KW-0472">Membrane</keyword>
<accession>A0A9P4MAK9</accession>
<feature type="transmembrane region" description="Helical" evidence="6">
    <location>
        <begin position="32"/>
        <end position="54"/>
    </location>
</feature>
<feature type="transmembrane region" description="Helical" evidence="6">
    <location>
        <begin position="482"/>
        <end position="502"/>
    </location>
</feature>
<feature type="transmembrane region" description="Helical" evidence="6">
    <location>
        <begin position="393"/>
        <end position="412"/>
    </location>
</feature>
<evidence type="ECO:0000313" key="8">
    <source>
        <dbReference type="Proteomes" id="UP000799772"/>
    </source>
</evidence>
<dbReference type="GO" id="GO:0016020">
    <property type="term" value="C:membrane"/>
    <property type="evidence" value="ECO:0007669"/>
    <property type="project" value="UniProtKB-SubCell"/>
</dbReference>
<feature type="region of interest" description="Disordered" evidence="5">
    <location>
        <begin position="206"/>
        <end position="230"/>
    </location>
</feature>
<protein>
    <recommendedName>
        <fullName evidence="9">Plastidal glycolate/glycerate translocator 1</fullName>
    </recommendedName>
</protein>
<dbReference type="OrthoDB" id="2502820at2759"/>
<dbReference type="Pfam" id="PF04172">
    <property type="entry name" value="LrgB"/>
    <property type="match status" value="1"/>
</dbReference>
<evidence type="ECO:0000256" key="2">
    <source>
        <dbReference type="ARBA" id="ARBA00022692"/>
    </source>
</evidence>
<feature type="transmembrane region" description="Helical" evidence="6">
    <location>
        <begin position="450"/>
        <end position="475"/>
    </location>
</feature>
<comment type="caution">
    <text evidence="7">The sequence shown here is derived from an EMBL/GenBank/DDBJ whole genome shotgun (WGS) entry which is preliminary data.</text>
</comment>
<dbReference type="InterPro" id="IPR007300">
    <property type="entry name" value="CidB/LrgB"/>
</dbReference>
<organism evidence="7 8">
    <name type="scientific">Rhizodiscina lignyota</name>
    <dbReference type="NCBI Taxonomy" id="1504668"/>
    <lineage>
        <taxon>Eukaryota</taxon>
        <taxon>Fungi</taxon>
        <taxon>Dikarya</taxon>
        <taxon>Ascomycota</taxon>
        <taxon>Pezizomycotina</taxon>
        <taxon>Dothideomycetes</taxon>
        <taxon>Pleosporomycetidae</taxon>
        <taxon>Aulographales</taxon>
        <taxon>Rhizodiscinaceae</taxon>
        <taxon>Rhizodiscina</taxon>
    </lineage>
</organism>
<evidence type="ECO:0000256" key="3">
    <source>
        <dbReference type="ARBA" id="ARBA00022989"/>
    </source>
</evidence>
<keyword evidence="8" id="KW-1185">Reference proteome</keyword>
<feature type="transmembrane region" description="Helical" evidence="6">
    <location>
        <begin position="130"/>
        <end position="155"/>
    </location>
</feature>
<feature type="transmembrane region" description="Helical" evidence="6">
    <location>
        <begin position="254"/>
        <end position="275"/>
    </location>
</feature>